<reference evidence="2" key="1">
    <citation type="journal article" date="2019" name="Int. J. Syst. Evol. Microbiol.">
        <title>The Global Catalogue of Microorganisms (GCM) 10K type strain sequencing project: providing services to taxonomists for standard genome sequencing and annotation.</title>
        <authorList>
            <consortium name="The Broad Institute Genomics Platform"/>
            <consortium name="The Broad Institute Genome Sequencing Center for Infectious Disease"/>
            <person name="Wu L."/>
            <person name="Ma J."/>
        </authorList>
    </citation>
    <scope>NUCLEOTIDE SEQUENCE [LARGE SCALE GENOMIC DNA]</scope>
    <source>
        <strain evidence="2">KCTC 52924</strain>
    </source>
</reference>
<protein>
    <submittedName>
        <fullName evidence="1">Uncharacterized protein</fullName>
    </submittedName>
</protein>
<dbReference type="RefSeq" id="WP_251809409.1">
    <property type="nucleotide sequence ID" value="NZ_CP166679.1"/>
</dbReference>
<dbReference type="EMBL" id="JBHUOK010000030">
    <property type="protein sequence ID" value="MFD2789918.1"/>
    <property type="molecule type" value="Genomic_DNA"/>
</dbReference>
<comment type="caution">
    <text evidence="1">The sequence shown here is derived from an EMBL/GenBank/DDBJ whole genome shotgun (WGS) entry which is preliminary data.</text>
</comment>
<gene>
    <name evidence="1" type="ORF">ACFS1K_09100</name>
</gene>
<dbReference type="Proteomes" id="UP001597532">
    <property type="component" value="Unassembled WGS sequence"/>
</dbReference>
<accession>A0ABW5VE80</accession>
<keyword evidence="2" id="KW-1185">Reference proteome</keyword>
<proteinExistence type="predicted"/>
<name>A0ABW5VE80_9FLAO</name>
<sequence>MKKCILNIRVTEEFRNDLEYRVSESETNLSDYIRNILWDSLYYEEDEYFNQAHDDDVSFSKSFKFTFLTAWLFTKYMYPVEHNTKNVIQEIKAIVDEAIQDTTLSNALRYELSKVTYDINRFLNEPNYLDKQFQFPIPNHQGSFDYTVLFNEVWTIYYR</sequence>
<organism evidence="1 2">
    <name type="scientific">Arenibacter antarcticus</name>
    <dbReference type="NCBI Taxonomy" id="2040469"/>
    <lineage>
        <taxon>Bacteria</taxon>
        <taxon>Pseudomonadati</taxon>
        <taxon>Bacteroidota</taxon>
        <taxon>Flavobacteriia</taxon>
        <taxon>Flavobacteriales</taxon>
        <taxon>Flavobacteriaceae</taxon>
        <taxon>Arenibacter</taxon>
    </lineage>
</organism>
<evidence type="ECO:0000313" key="2">
    <source>
        <dbReference type="Proteomes" id="UP001597532"/>
    </source>
</evidence>
<evidence type="ECO:0000313" key="1">
    <source>
        <dbReference type="EMBL" id="MFD2789918.1"/>
    </source>
</evidence>